<dbReference type="PANTHER" id="PTHR31011:SF2">
    <property type="entry name" value="PROTEIN STB2-RELATED"/>
    <property type="match status" value="1"/>
</dbReference>
<accession>A0ABP9YSE0</accession>
<evidence type="ECO:0000256" key="2">
    <source>
        <dbReference type="SAM" id="Phobius"/>
    </source>
</evidence>
<organism evidence="4 5">
    <name type="scientific">Mucor flavus</name>
    <dbReference type="NCBI Taxonomy" id="439312"/>
    <lineage>
        <taxon>Eukaryota</taxon>
        <taxon>Fungi</taxon>
        <taxon>Fungi incertae sedis</taxon>
        <taxon>Mucoromycota</taxon>
        <taxon>Mucoromycotina</taxon>
        <taxon>Mucoromycetes</taxon>
        <taxon>Mucorales</taxon>
        <taxon>Mucorineae</taxon>
        <taxon>Mucoraceae</taxon>
        <taxon>Mucor</taxon>
    </lineage>
</organism>
<evidence type="ECO:0000313" key="5">
    <source>
        <dbReference type="Proteomes" id="UP001473302"/>
    </source>
</evidence>
<dbReference type="InterPro" id="IPR059025">
    <property type="entry name" value="STB6_N"/>
</dbReference>
<keyword evidence="5" id="KW-1185">Reference proteome</keyword>
<feature type="compositionally biased region" description="Polar residues" evidence="1">
    <location>
        <begin position="445"/>
        <end position="466"/>
    </location>
</feature>
<dbReference type="Proteomes" id="UP001473302">
    <property type="component" value="Unassembled WGS sequence"/>
</dbReference>
<evidence type="ECO:0000313" key="4">
    <source>
        <dbReference type="EMBL" id="GAA5809776.1"/>
    </source>
</evidence>
<keyword evidence="2" id="KW-0812">Transmembrane</keyword>
<dbReference type="EMBL" id="BAABUK010000005">
    <property type="protein sequence ID" value="GAA5809776.1"/>
    <property type="molecule type" value="Genomic_DNA"/>
</dbReference>
<feature type="domain" description="STB6-like N-terminal" evidence="3">
    <location>
        <begin position="5"/>
        <end position="142"/>
    </location>
</feature>
<dbReference type="PANTHER" id="PTHR31011">
    <property type="entry name" value="PROTEIN STB2-RELATED"/>
    <property type="match status" value="1"/>
</dbReference>
<feature type="compositionally biased region" description="Polar residues" evidence="1">
    <location>
        <begin position="414"/>
        <end position="438"/>
    </location>
</feature>
<dbReference type="InterPro" id="IPR038919">
    <property type="entry name" value="STB2/STB2"/>
</dbReference>
<sequence length="785" mass="89657">MSDKKRFVFAERAKALQMAATCGLSVMSELQVLTGYQIYIVEQWVCDRKIASNVVNVFTGDDSHIILVAVVAISTAELQHPRPQIQSFLNLGSNLKLKPTPLGDIQLTDPSELPFDMDMVLIPDGDYDRWIHQAYVNINLRRTNCTGRSSLNLRPPNPASEEKFRSLYKIADSVNFQDAVILLVSLVQIALYLFKLLDKDYIDGLICNETNNALWTFYTKYNPIKTTEFSLKEPWMEPHLLAAIISKLLMCRNKLQDNNFTTLKDPFTDYDNFRVDIGDYQRYKNIRTTKFIDLETLAKLNEHSFSQLKVKKVIKSKLDDISGITNSPLFNETSDPEVFRHHATIESLRAIWRPRLRGASLSSPSSSNHSNDLLQPQSELIHMIKGVSRSSGAALSRVAGSIPWITTDNKKHQLSPSSTDNEYTSALEDSSRISSNIPSRKPSPLSIQTNLSVTDNNNDPQSSVAQGISPGHLDQDIPSYVQTAPSTPPLPKLRLSRSSNTNHQQFIYSKDQGDFIPLVNQRKKSNHKRTVSDGILLDPNYLSTLLGKTDTLRVPLKHKQPLVRKRSFTTSSLMKSTLRRPMAAMDIQTYMTYEKLVQQQRCLQQKYEEMKHIADVYEKTATDLKETYGSRLKIFENVQKESRGVMDEQNLTERRLKDVEDNSAKLYYELRVLNDKLKDIEDNVGTFYGKVGLLERRMDDSQQSITTMLIIGNYLNHYWIKVREWVQWLNKDDTKVVLYVLLGLTGCFLLILIPLERIAEAESIQHPLLSMRTSAREHLQRRGSF</sequence>
<name>A0ABP9YSE0_9FUNG</name>
<evidence type="ECO:0000259" key="3">
    <source>
        <dbReference type="Pfam" id="PF25995"/>
    </source>
</evidence>
<proteinExistence type="predicted"/>
<reference evidence="4 5" key="1">
    <citation type="submission" date="2024-04" db="EMBL/GenBank/DDBJ databases">
        <title>genome sequences of Mucor flavus KT1a and Helicostylum pulchrum KT1b strains isolated from the surface of a dry-aged beef.</title>
        <authorList>
            <person name="Toyotome T."/>
            <person name="Hosono M."/>
            <person name="Torimaru M."/>
            <person name="Fukuda K."/>
            <person name="Mikami N."/>
        </authorList>
    </citation>
    <scope>NUCLEOTIDE SEQUENCE [LARGE SCALE GENOMIC DNA]</scope>
    <source>
        <strain evidence="4 5">KT1a</strain>
    </source>
</reference>
<evidence type="ECO:0000256" key="1">
    <source>
        <dbReference type="SAM" id="MobiDB-lite"/>
    </source>
</evidence>
<keyword evidence="2" id="KW-0472">Membrane</keyword>
<gene>
    <name evidence="4" type="ORF">MFLAVUS_003189</name>
</gene>
<dbReference type="Pfam" id="PF25995">
    <property type="entry name" value="STB6_N"/>
    <property type="match status" value="1"/>
</dbReference>
<keyword evidence="2" id="KW-1133">Transmembrane helix</keyword>
<feature type="region of interest" description="Disordered" evidence="1">
    <location>
        <begin position="408"/>
        <end position="501"/>
    </location>
</feature>
<feature type="transmembrane region" description="Helical" evidence="2">
    <location>
        <begin position="736"/>
        <end position="755"/>
    </location>
</feature>
<comment type="caution">
    <text evidence="4">The sequence shown here is derived from an EMBL/GenBank/DDBJ whole genome shotgun (WGS) entry which is preliminary data.</text>
</comment>
<protein>
    <recommendedName>
        <fullName evidence="3">STB6-like N-terminal domain-containing protein</fullName>
    </recommendedName>
</protein>